<sequence length="356" mass="39751">MLAEGVNVTFYDFLGVKPSVSQSDLSKAFRKRSKQLHPDKAKRAFLASRAKPTRKPSGKAKPGVHVGKRPSEREIQQVAKQATERFARLGIIHDILKGPERERYDYFLNNGFPKWKGTGYYYSRFRPGLGSVLAGLFLAFGGAAHYLALVLSWKRQVEFVDRYVRHARRAAWGDELGIQGLGSLRNYDDKASTTEPITDEAAEEPIVMNRRQKRMMEKESRKENKKAKKEGSPGTATPTNVVTSVGDRKRVVAENGKVLIVDAAGNVFLEEETEEGEKAEFLLDVNEIRKPTIRDTMVYRLPVWCYDKTVGRFIKGSGPDAQPAIEGDIAVEESIDAIPVPEVASGKAARKRGKKT</sequence>
<gene>
    <name evidence="1" type="ORF">LOY88_004615</name>
</gene>
<name>A0ACB8UV67_9EURO</name>
<organism evidence="1">
    <name type="scientific">Ophidiomyces ophidiicola</name>
    <dbReference type="NCBI Taxonomy" id="1387563"/>
    <lineage>
        <taxon>Eukaryota</taxon>
        <taxon>Fungi</taxon>
        <taxon>Dikarya</taxon>
        <taxon>Ascomycota</taxon>
        <taxon>Pezizomycotina</taxon>
        <taxon>Eurotiomycetes</taxon>
        <taxon>Eurotiomycetidae</taxon>
        <taxon>Onygenales</taxon>
        <taxon>Onygenaceae</taxon>
        <taxon>Ophidiomyces</taxon>
    </lineage>
</organism>
<comment type="caution">
    <text evidence="1">The sequence shown here is derived from an EMBL/GenBank/DDBJ whole genome shotgun (WGS) entry which is preliminary data.</text>
</comment>
<accession>A0ACB8UV67</accession>
<protein>
    <submittedName>
        <fullName evidence="1">Uncharacterized protein</fullName>
    </submittedName>
</protein>
<dbReference type="EMBL" id="JALBCA010000071">
    <property type="protein sequence ID" value="KAI2384566.1"/>
    <property type="molecule type" value="Genomic_DNA"/>
</dbReference>
<reference evidence="1" key="1">
    <citation type="journal article" date="2022" name="bioRxiv">
        <title>Population genetic analysis of Ophidiomyces ophidiicola, the causative agent of snake fungal disease, indicates recent introductions to the USA.</title>
        <authorList>
            <person name="Ladner J.T."/>
            <person name="Palmer J.M."/>
            <person name="Ettinger C.L."/>
            <person name="Stajich J.E."/>
            <person name="Farrell T.M."/>
            <person name="Glorioso B.M."/>
            <person name="Lawson B."/>
            <person name="Price S.J."/>
            <person name="Stengle A.G."/>
            <person name="Grear D.A."/>
            <person name="Lorch J.M."/>
        </authorList>
    </citation>
    <scope>NUCLEOTIDE SEQUENCE</scope>
    <source>
        <strain evidence="1">NWHC 24266-5</strain>
    </source>
</reference>
<proteinExistence type="predicted"/>
<evidence type="ECO:0000313" key="1">
    <source>
        <dbReference type="EMBL" id="KAI2384566.1"/>
    </source>
</evidence>